<dbReference type="AlphaFoldDB" id="A0A177T542"/>
<evidence type="ECO:0000313" key="5">
    <source>
        <dbReference type="EMBL" id="KAE8241149.1"/>
    </source>
</evidence>
<keyword evidence="2" id="KW-0472">Membrane</keyword>
<keyword evidence="3" id="KW-0732">Signal</keyword>
<dbReference type="EMBL" id="LWDD02002337">
    <property type="protein sequence ID" value="KAE8241149.1"/>
    <property type="molecule type" value="Genomic_DNA"/>
</dbReference>
<dbReference type="InterPro" id="IPR029058">
    <property type="entry name" value="AB_hydrolase_fold"/>
</dbReference>
<protein>
    <recommendedName>
        <fullName evidence="8">AB hydrolase-1 domain-containing protein</fullName>
    </recommendedName>
</protein>
<dbReference type="PANTHER" id="PTHR35560:SF3">
    <property type="entry name" value="PEPTIDASE S9 PROLYL OLIGOPEPTIDASE CATALYTIC DOMAIN-CONTAINING PROTEIN"/>
    <property type="match status" value="1"/>
</dbReference>
<feature type="compositionally biased region" description="Low complexity" evidence="1">
    <location>
        <begin position="46"/>
        <end position="60"/>
    </location>
</feature>
<evidence type="ECO:0000313" key="6">
    <source>
        <dbReference type="Proteomes" id="UP000077671"/>
    </source>
</evidence>
<dbReference type="PANTHER" id="PTHR35560">
    <property type="entry name" value="BLL0132 PROTEIN"/>
    <property type="match status" value="1"/>
</dbReference>
<name>A0A177T542_9BASI</name>
<comment type="caution">
    <text evidence="5">The sequence shown here is derived from an EMBL/GenBank/DDBJ whole genome shotgun (WGS) entry which is preliminary data.</text>
</comment>
<reference evidence="4" key="3">
    <citation type="submission" date="2020-10" db="EMBL/GenBank/DDBJ databases">
        <authorList>
            <person name="Sedaghatjoo S."/>
        </authorList>
    </citation>
    <scope>NUCLEOTIDE SEQUENCE</scope>
    <source>
        <strain evidence="4">AZH3</strain>
    </source>
</reference>
<keyword evidence="7" id="KW-1185">Reference proteome</keyword>
<keyword evidence="2" id="KW-0812">Transmembrane</keyword>
<dbReference type="Gene3D" id="3.40.50.1820">
    <property type="entry name" value="alpha/beta hydrolase"/>
    <property type="match status" value="1"/>
</dbReference>
<proteinExistence type="predicted"/>
<dbReference type="SUPFAM" id="SSF53474">
    <property type="entry name" value="alpha/beta-Hydrolases"/>
    <property type="match status" value="1"/>
</dbReference>
<feature type="compositionally biased region" description="Polar residues" evidence="1">
    <location>
        <begin position="88"/>
        <end position="97"/>
    </location>
</feature>
<evidence type="ECO:0000313" key="7">
    <source>
        <dbReference type="Proteomes" id="UP000836402"/>
    </source>
</evidence>
<feature type="signal peptide" evidence="3">
    <location>
        <begin position="1"/>
        <end position="22"/>
    </location>
</feature>
<evidence type="ECO:0008006" key="8">
    <source>
        <dbReference type="Google" id="ProtNLM"/>
    </source>
</evidence>
<reference evidence="5" key="2">
    <citation type="journal article" date="2019" name="IMA Fungus">
        <title>Genome sequencing and comparison of five Tilletia species to identify candidate genes for the detection of regulated species infecting wheat.</title>
        <authorList>
            <person name="Nguyen H.D.T."/>
            <person name="Sultana T."/>
            <person name="Kesanakurti P."/>
            <person name="Hambleton S."/>
        </authorList>
    </citation>
    <scope>NUCLEOTIDE SEQUENCE</scope>
    <source>
        <strain evidence="5">DAOMC 238032</strain>
    </source>
</reference>
<evidence type="ECO:0000256" key="3">
    <source>
        <dbReference type="SAM" id="SignalP"/>
    </source>
</evidence>
<keyword evidence="2" id="KW-1133">Transmembrane helix</keyword>
<evidence type="ECO:0000256" key="1">
    <source>
        <dbReference type="SAM" id="MobiDB-lite"/>
    </source>
</evidence>
<dbReference type="Proteomes" id="UP000077671">
    <property type="component" value="Unassembled WGS sequence"/>
</dbReference>
<sequence length="582" mass="64471">MRFTRTVLAIAGVASLAANAQTHVQAQAQEQVQVQVQVQVQQLEQNASTHHLPSSASSPAHNRHDQHAFQRRIVTKRTQQQPHRRQKQNYQTNNQANDYPAEADQQGWASQSLTDPIGASQAVLSQNVMVFNNQNFSASLHSINNDQETQLPKWQPYNLSFTPIGDAPAATAAGGWPAIPVQPGFDLVNWTIVGNAIMPYYVTSGYNPALIKRAVLTWPGKPRDCWKYGAYALSALQAAHQKSILENLAPEDTPANDSVLIISPQFLNDADLEAGSVESNWISFHGSRWQSGYPAKTPAAMNDSITSYDIMDNFTDWLFDKTRFPNLNSVSIIGHSMGGQAAQRYAVLKKTKPYDDNIRYWIGNPGSWAWLNPDRPSNTNESCSTTTYDEWGYGLAGNLSKMTKYGRKQVNASKTDVVNRFLGRRVHIALALLDNGPGDTHCEALAQGDTHLGRGSQFVQDIADVTNGVWPSKFSLAYVPDTSHADFNMFSADQSLYHIFQEDFNVRYPDLTKVLNPGDVAKKPPGTKSFATPTHKIMAYSLLLGSIACIILAFALLPYLFPANSKSWEESAWESEAKRKLI</sequence>
<evidence type="ECO:0000256" key="2">
    <source>
        <dbReference type="SAM" id="Phobius"/>
    </source>
</evidence>
<feature type="chain" id="PRO_5044016808" description="AB hydrolase-1 domain-containing protein" evidence="3">
    <location>
        <begin position="23"/>
        <end position="582"/>
    </location>
</feature>
<reference evidence="5" key="1">
    <citation type="submission" date="2016-04" db="EMBL/GenBank/DDBJ databases">
        <authorList>
            <person name="Nguyen H.D."/>
            <person name="Kesanakurti P."/>
            <person name="Cullis J."/>
            <person name="Levesque C.A."/>
            <person name="Hambleton S."/>
        </authorList>
    </citation>
    <scope>NUCLEOTIDE SEQUENCE</scope>
    <source>
        <strain evidence="5">DAOMC 238032</strain>
    </source>
</reference>
<dbReference type="Proteomes" id="UP000836402">
    <property type="component" value="Unassembled WGS sequence"/>
</dbReference>
<feature type="region of interest" description="Disordered" evidence="1">
    <location>
        <begin position="46"/>
        <end position="112"/>
    </location>
</feature>
<feature type="transmembrane region" description="Helical" evidence="2">
    <location>
        <begin position="537"/>
        <end position="561"/>
    </location>
</feature>
<organism evidence="5 6">
    <name type="scientific">Tilletia caries</name>
    <name type="common">wheat bunt fungus</name>
    <dbReference type="NCBI Taxonomy" id="13290"/>
    <lineage>
        <taxon>Eukaryota</taxon>
        <taxon>Fungi</taxon>
        <taxon>Dikarya</taxon>
        <taxon>Basidiomycota</taxon>
        <taxon>Ustilaginomycotina</taxon>
        <taxon>Exobasidiomycetes</taxon>
        <taxon>Tilletiales</taxon>
        <taxon>Tilletiaceae</taxon>
        <taxon>Tilletia</taxon>
    </lineage>
</organism>
<gene>
    <name evidence="5" type="ORF">A4X03_0g8205</name>
    <name evidence="4" type="ORF">JKIAZH3_G8967</name>
</gene>
<accession>A0A177T542</accession>
<evidence type="ECO:0000313" key="4">
    <source>
        <dbReference type="EMBL" id="CAD6948272.1"/>
    </source>
</evidence>
<dbReference type="EMBL" id="CAJHJG010005185">
    <property type="protein sequence ID" value="CAD6948272.1"/>
    <property type="molecule type" value="Genomic_DNA"/>
</dbReference>